<gene>
    <name evidence="1" type="ORF">KEC56_04750</name>
</gene>
<dbReference type="AlphaFoldDB" id="A0A9X1LNA2"/>
<reference evidence="1" key="1">
    <citation type="submission" date="2021-04" db="EMBL/GenBank/DDBJ databases">
        <title>Microbacterium tenobrionis sp. nov. and Microbacterium allomyrinae sp. nov., isolated from larvae of Tenobrio molitor and Allomyrina dichotoma, respectively.</title>
        <authorList>
            <person name="Lee S.D."/>
        </authorList>
    </citation>
    <scope>NUCLEOTIDE SEQUENCE</scope>
    <source>
        <strain evidence="1">YMB-B2</strain>
    </source>
</reference>
<comment type="caution">
    <text evidence="1">The sequence shown here is derived from an EMBL/GenBank/DDBJ whole genome shotgun (WGS) entry which is preliminary data.</text>
</comment>
<accession>A0A9X1LNA2</accession>
<organism evidence="1 2">
    <name type="scientific">Microbacterium tenebrionis</name>
    <dbReference type="NCBI Taxonomy" id="2830665"/>
    <lineage>
        <taxon>Bacteria</taxon>
        <taxon>Bacillati</taxon>
        <taxon>Actinomycetota</taxon>
        <taxon>Actinomycetes</taxon>
        <taxon>Micrococcales</taxon>
        <taxon>Microbacteriaceae</taxon>
        <taxon>Microbacterium</taxon>
    </lineage>
</organism>
<evidence type="ECO:0000313" key="1">
    <source>
        <dbReference type="EMBL" id="MCC2028831.1"/>
    </source>
</evidence>
<keyword evidence="2" id="KW-1185">Reference proteome</keyword>
<protein>
    <submittedName>
        <fullName evidence="1">Uncharacterized protein</fullName>
    </submittedName>
</protein>
<dbReference type="RefSeq" id="WP_227530030.1">
    <property type="nucleotide sequence ID" value="NZ_JAGTTM010000001.1"/>
</dbReference>
<sequence>MSELDPNDVDALLARELSGFDPGTRYGNSSPIGGLVTNWRELSGTEATERWNALRDWVEWWTTRYNIPVSVMPNCWWQHGNIVEELSALHTAHVAAFDASDAGFGPIGWHERLAIAVPRLSRAYGGGCNNGHKPPKPRSWAGVTDEQEWTAWTSQAHAQ</sequence>
<evidence type="ECO:0000313" key="2">
    <source>
        <dbReference type="Proteomes" id="UP001139289"/>
    </source>
</evidence>
<proteinExistence type="predicted"/>
<dbReference type="EMBL" id="JAGTTM010000001">
    <property type="protein sequence ID" value="MCC2028831.1"/>
    <property type="molecule type" value="Genomic_DNA"/>
</dbReference>
<dbReference type="Proteomes" id="UP001139289">
    <property type="component" value="Unassembled WGS sequence"/>
</dbReference>
<name>A0A9X1LNA2_9MICO</name>